<evidence type="ECO:0000259" key="1">
    <source>
        <dbReference type="PROSITE" id="PS51085"/>
    </source>
</evidence>
<dbReference type="CDD" id="cd00207">
    <property type="entry name" value="fer2"/>
    <property type="match status" value="1"/>
</dbReference>
<evidence type="ECO:0000313" key="3">
    <source>
        <dbReference type="Proteomes" id="UP001226867"/>
    </source>
</evidence>
<protein>
    <submittedName>
        <fullName evidence="2">2Fe-2S ferredoxin</fullName>
    </submittedName>
</protein>
<dbReference type="InterPro" id="IPR012675">
    <property type="entry name" value="Beta-grasp_dom_sf"/>
</dbReference>
<dbReference type="InterPro" id="IPR036010">
    <property type="entry name" value="2Fe-2S_ferredoxin-like_sf"/>
</dbReference>
<accession>A0ABT9SEI6</accession>
<dbReference type="Proteomes" id="UP001226867">
    <property type="component" value="Unassembled WGS sequence"/>
</dbReference>
<dbReference type="SUPFAM" id="SSF54292">
    <property type="entry name" value="2Fe-2S ferredoxin-like"/>
    <property type="match status" value="1"/>
</dbReference>
<dbReference type="PROSITE" id="PS51085">
    <property type="entry name" value="2FE2S_FER_2"/>
    <property type="match status" value="1"/>
</dbReference>
<dbReference type="EMBL" id="JAUSRO010000021">
    <property type="protein sequence ID" value="MDP9902781.1"/>
    <property type="molecule type" value="Genomic_DNA"/>
</dbReference>
<sequence>MTSTTATKITLTVMPAGTAYEAESGITLLEALSRNGVMKHECDNGGKICLNLCHVSVLEGRKSLSKVQRTENERLDQIVGVGSKSRLACQAVLGEEAVTIELPTL</sequence>
<comment type="caution">
    <text evidence="2">The sequence shown here is derived from an EMBL/GenBank/DDBJ whole genome shotgun (WGS) entry which is preliminary data.</text>
</comment>
<dbReference type="Gene3D" id="3.10.20.30">
    <property type="match status" value="1"/>
</dbReference>
<reference evidence="2 3" key="1">
    <citation type="submission" date="2023-07" db="EMBL/GenBank/DDBJ databases">
        <title>Sorghum-associated microbial communities from plants grown in Nebraska, USA.</title>
        <authorList>
            <person name="Schachtman D."/>
        </authorList>
    </citation>
    <scope>NUCLEOTIDE SEQUENCE [LARGE SCALE GENOMIC DNA]</scope>
    <source>
        <strain evidence="2 3">DS1607</strain>
    </source>
</reference>
<proteinExistence type="predicted"/>
<keyword evidence="3" id="KW-1185">Reference proteome</keyword>
<name>A0ABT9SEI6_9BURK</name>
<dbReference type="RefSeq" id="WP_307692513.1">
    <property type="nucleotide sequence ID" value="NZ_JAUSRO010000021.1"/>
</dbReference>
<feature type="domain" description="2Fe-2S ferredoxin-type" evidence="1">
    <location>
        <begin position="7"/>
        <end position="105"/>
    </location>
</feature>
<organism evidence="2 3">
    <name type="scientific">Variovorax ginsengisoli</name>
    <dbReference type="NCBI Taxonomy" id="363844"/>
    <lineage>
        <taxon>Bacteria</taxon>
        <taxon>Pseudomonadati</taxon>
        <taxon>Pseudomonadota</taxon>
        <taxon>Betaproteobacteria</taxon>
        <taxon>Burkholderiales</taxon>
        <taxon>Comamonadaceae</taxon>
        <taxon>Variovorax</taxon>
    </lineage>
</organism>
<gene>
    <name evidence="2" type="ORF">J2W36_005059</name>
</gene>
<dbReference type="InterPro" id="IPR001041">
    <property type="entry name" value="2Fe-2S_ferredoxin-type"/>
</dbReference>
<evidence type="ECO:0000313" key="2">
    <source>
        <dbReference type="EMBL" id="MDP9902781.1"/>
    </source>
</evidence>